<dbReference type="AlphaFoldDB" id="A0A8S3XJK5"/>
<dbReference type="OrthoDB" id="7442728at2759"/>
<comment type="caution">
    <text evidence="2">The sequence shown here is derived from an EMBL/GenBank/DDBJ whole genome shotgun (WGS) entry which is preliminary data.</text>
</comment>
<accession>A0A8S3XJK5</accession>
<keyword evidence="3" id="KW-1185">Reference proteome</keyword>
<sequence>MENLAHINQCRNCYAFDHTKHSCYGTKKDPTKITVTATGATITKQQAIRKRVLLDRQVKAKERSEAARVRKETTFVQALRSNKEFPQLGASSTSITTDEELGPAPPSPPRQSTDYVHRPAEHGHPAGHPPAHGLCDSANLELRNQHQEALGRSAVELLPVEINTDEECERYIERLEDIITETLDELAPLHTTNRRELLPDNINALLDARRAMRKLKHRARLGPLIVYEAARTLYNKAKHDAAKALAEYKEKDWISKLDEPNENRA</sequence>
<dbReference type="EMBL" id="CAJQZP010001176">
    <property type="protein sequence ID" value="CAG5026183.1"/>
    <property type="molecule type" value="Genomic_DNA"/>
</dbReference>
<name>A0A8S3XJK5_PARAO</name>
<proteinExistence type="predicted"/>
<reference evidence="2" key="1">
    <citation type="submission" date="2021-04" db="EMBL/GenBank/DDBJ databases">
        <authorList>
            <person name="Tunstrom K."/>
        </authorList>
    </citation>
    <scope>NUCLEOTIDE SEQUENCE</scope>
</reference>
<feature type="compositionally biased region" description="Basic and acidic residues" evidence="1">
    <location>
        <begin position="115"/>
        <end position="124"/>
    </location>
</feature>
<evidence type="ECO:0000313" key="3">
    <source>
        <dbReference type="Proteomes" id="UP000691718"/>
    </source>
</evidence>
<protein>
    <submittedName>
        <fullName evidence="2">(apollo) hypothetical protein</fullName>
    </submittedName>
</protein>
<evidence type="ECO:0000256" key="1">
    <source>
        <dbReference type="SAM" id="MobiDB-lite"/>
    </source>
</evidence>
<evidence type="ECO:0000313" key="2">
    <source>
        <dbReference type="EMBL" id="CAG5026183.1"/>
    </source>
</evidence>
<organism evidence="2 3">
    <name type="scientific">Parnassius apollo</name>
    <name type="common">Apollo butterfly</name>
    <name type="synonym">Papilio apollo</name>
    <dbReference type="NCBI Taxonomy" id="110799"/>
    <lineage>
        <taxon>Eukaryota</taxon>
        <taxon>Metazoa</taxon>
        <taxon>Ecdysozoa</taxon>
        <taxon>Arthropoda</taxon>
        <taxon>Hexapoda</taxon>
        <taxon>Insecta</taxon>
        <taxon>Pterygota</taxon>
        <taxon>Neoptera</taxon>
        <taxon>Endopterygota</taxon>
        <taxon>Lepidoptera</taxon>
        <taxon>Glossata</taxon>
        <taxon>Ditrysia</taxon>
        <taxon>Papilionoidea</taxon>
        <taxon>Papilionidae</taxon>
        <taxon>Parnassiinae</taxon>
        <taxon>Parnassini</taxon>
        <taxon>Parnassius</taxon>
        <taxon>Parnassius</taxon>
    </lineage>
</organism>
<gene>
    <name evidence="2" type="ORF">PAPOLLO_LOCUS18550</name>
</gene>
<feature type="region of interest" description="Disordered" evidence="1">
    <location>
        <begin position="86"/>
        <end position="136"/>
    </location>
</feature>
<dbReference type="Proteomes" id="UP000691718">
    <property type="component" value="Unassembled WGS sequence"/>
</dbReference>